<dbReference type="Proteomes" id="UP001057402">
    <property type="component" value="Chromosome 4"/>
</dbReference>
<sequence length="543" mass="60414">MMLIAVFLWSLKMLCPCNSSWHPSTVAGQALDGVLMGGRGFGVAMDALINYLGSEYGSTFALARVFAFLSGPPDYGTGQLDARRHDLASLKFLRIESGSSLLSYSHTDDSTLPQDLHTAEPPVLQIAFQYSIVVPPEAPSDPDKVTSNRFKYSLQRRLRIRTVQYNTARNMNELYDSMDPEVVLSLLVHKVILASLEQGVREGRMLLHDWLVDVSFSQCPQLQHLSRLVFALLRNPLLLFHEEGVHPDYRIFLQCLFSALEPSSLHYAVYPTHPYLFRPLMTIKPLLYFDFCVSDQRQSLSSSVTTSTVISPRLIADDNQQTEARQECHPEAPVHQRRPGRCLGLRELPHRVLDGSGLSSVMGLVSFLEEITQSVLEYIKWVTSCGDEESLKSCVEEVERGYHEILLAPSNRKGSPSSHRAPPPRSSLVRSALFRAMATRIAARYACRRLSSSGKILSEEEKAAENVYIKKMEKEKLEKLARKGPNEAATPTPGTGPVTGTTSPEKASTDKYRNYAVVAGTITALAAIGWYVKGTAKKPEVQD</sequence>
<proteinExistence type="predicted"/>
<evidence type="ECO:0000313" key="2">
    <source>
        <dbReference type="Proteomes" id="UP001057402"/>
    </source>
</evidence>
<evidence type="ECO:0000313" key="1">
    <source>
        <dbReference type="EMBL" id="KAI4373594.1"/>
    </source>
</evidence>
<name>A0ACB9R7F8_9MYRT</name>
<protein>
    <submittedName>
        <fullName evidence="1">Uncharacterized protein</fullName>
    </submittedName>
</protein>
<gene>
    <name evidence="1" type="ORF">MLD38_011705</name>
</gene>
<reference evidence="2" key="1">
    <citation type="journal article" date="2023" name="Front. Plant Sci.">
        <title>Chromosomal-level genome assembly of Melastoma candidum provides insights into trichome evolution.</title>
        <authorList>
            <person name="Zhong Y."/>
            <person name="Wu W."/>
            <person name="Sun C."/>
            <person name="Zou P."/>
            <person name="Liu Y."/>
            <person name="Dai S."/>
            <person name="Zhou R."/>
        </authorList>
    </citation>
    <scope>NUCLEOTIDE SEQUENCE [LARGE SCALE GENOMIC DNA]</scope>
</reference>
<organism evidence="1 2">
    <name type="scientific">Melastoma candidum</name>
    <dbReference type="NCBI Taxonomy" id="119954"/>
    <lineage>
        <taxon>Eukaryota</taxon>
        <taxon>Viridiplantae</taxon>
        <taxon>Streptophyta</taxon>
        <taxon>Embryophyta</taxon>
        <taxon>Tracheophyta</taxon>
        <taxon>Spermatophyta</taxon>
        <taxon>Magnoliopsida</taxon>
        <taxon>eudicotyledons</taxon>
        <taxon>Gunneridae</taxon>
        <taxon>Pentapetalae</taxon>
        <taxon>rosids</taxon>
        <taxon>malvids</taxon>
        <taxon>Myrtales</taxon>
        <taxon>Melastomataceae</taxon>
        <taxon>Melastomatoideae</taxon>
        <taxon>Melastomateae</taxon>
        <taxon>Melastoma</taxon>
    </lineage>
</organism>
<dbReference type="EMBL" id="CM042883">
    <property type="protein sequence ID" value="KAI4373594.1"/>
    <property type="molecule type" value="Genomic_DNA"/>
</dbReference>
<keyword evidence="2" id="KW-1185">Reference proteome</keyword>
<accession>A0ACB9R7F8</accession>
<comment type="caution">
    <text evidence="1">The sequence shown here is derived from an EMBL/GenBank/DDBJ whole genome shotgun (WGS) entry which is preliminary data.</text>
</comment>